<dbReference type="AlphaFoldDB" id="A0A329CQG5"/>
<proteinExistence type="predicted"/>
<gene>
    <name evidence="1" type="ORF">BX591_104365</name>
</gene>
<reference evidence="1 2" key="1">
    <citation type="submission" date="2018-06" db="EMBL/GenBank/DDBJ databases">
        <title>Genomic Encyclopedia of Type Strains, Phase III (KMG-III): the genomes of soil and plant-associated and newly described type strains.</title>
        <authorList>
            <person name="Whitman W."/>
        </authorList>
    </citation>
    <scope>NUCLEOTIDE SEQUENCE [LARGE SCALE GENOMIC DNA]</scope>
    <source>
        <strain evidence="1 2">LMG 23644</strain>
    </source>
</reference>
<dbReference type="RefSeq" id="WP_111930871.1">
    <property type="nucleotide sequence ID" value="NZ_CADFFP010000005.1"/>
</dbReference>
<accession>A0A329CQG5</accession>
<evidence type="ECO:0000313" key="2">
    <source>
        <dbReference type="Proteomes" id="UP000248918"/>
    </source>
</evidence>
<protein>
    <submittedName>
        <fullName evidence="1">Uncharacterized protein</fullName>
    </submittedName>
</protein>
<sequence>MSKSPTNSRSASRPPVDAIQYEKLALSAFELVDRQIANLGKLVTLATSIYRSPAITRDEIARQRTLLGVLIDTTENYQQEVETDRELYQIIALDAQGIPERRITARHAAKLLAKAAQKAAKNGAGTGATEPMPIRRVRFKGNFRHLVITH</sequence>
<dbReference type="Proteomes" id="UP000248918">
    <property type="component" value="Unassembled WGS sequence"/>
</dbReference>
<name>A0A329CQG5_9BURK</name>
<comment type="caution">
    <text evidence="1">The sequence shown here is derived from an EMBL/GenBank/DDBJ whole genome shotgun (WGS) entry which is preliminary data.</text>
</comment>
<dbReference type="EMBL" id="QLTK01000004">
    <property type="protein sequence ID" value="RAS36032.1"/>
    <property type="molecule type" value="Genomic_DNA"/>
</dbReference>
<organism evidence="1 2">
    <name type="scientific">Paraburkholderia bryophila</name>
    <dbReference type="NCBI Taxonomy" id="420952"/>
    <lineage>
        <taxon>Bacteria</taxon>
        <taxon>Pseudomonadati</taxon>
        <taxon>Pseudomonadota</taxon>
        <taxon>Betaproteobacteria</taxon>
        <taxon>Burkholderiales</taxon>
        <taxon>Burkholderiaceae</taxon>
        <taxon>Paraburkholderia</taxon>
    </lineage>
</organism>
<evidence type="ECO:0000313" key="1">
    <source>
        <dbReference type="EMBL" id="RAS36032.1"/>
    </source>
</evidence>
<dbReference type="OrthoDB" id="9097382at2"/>